<keyword evidence="2" id="KW-0472">Membrane</keyword>
<feature type="transmembrane region" description="Helical" evidence="2">
    <location>
        <begin position="187"/>
        <end position="206"/>
    </location>
</feature>
<feature type="domain" description="Acyltransferase 3" evidence="3">
    <location>
        <begin position="32"/>
        <end position="376"/>
    </location>
</feature>
<gene>
    <name evidence="4" type="ORF">PMEL1_00257</name>
</gene>
<reference evidence="4 5" key="1">
    <citation type="submission" date="2017-05" db="EMBL/GenBank/DDBJ databases">
        <title>whole genome sequence of Prevotella melaninogenica GAI 07411.</title>
        <authorList>
            <person name="Kondo Y."/>
            <person name="Hoshino T."/>
        </authorList>
    </citation>
    <scope>NUCLEOTIDE SEQUENCE [LARGE SCALE GENOMIC DNA]</scope>
    <source>
        <strain evidence="4 5">GAI 07411</strain>
    </source>
</reference>
<keyword evidence="2" id="KW-0812">Transmembrane</keyword>
<accession>A0A250KH41</accession>
<feature type="transmembrane region" description="Helical" evidence="2">
    <location>
        <begin position="244"/>
        <end position="262"/>
    </location>
</feature>
<dbReference type="InterPro" id="IPR002656">
    <property type="entry name" value="Acyl_transf_3_dom"/>
</dbReference>
<feature type="transmembrane region" description="Helical" evidence="2">
    <location>
        <begin position="82"/>
        <end position="106"/>
    </location>
</feature>
<dbReference type="AlphaFoldDB" id="A0A250KH41"/>
<sequence>MFNKIFSSEDSKLSSFSSTGNDVEKLTRTECNALRGLAIIGIFLHNYCHWLRPVVKENEYQYIQRNVDNLYQVLQGSWDELFFFHILSFFGHYGVPIFLFLSAYGLTMKYEQKLPTGRTNNQEAQPTLPLFGFIKYHWLKLFRMMIVGFVAFTMVDNITKGPHLYKVMDIIGQMGLFNNLLPHPDDVIWPGPYWFFGLMLQLYIVYRLLLYRRHWLWNVGLIVLCLAVQLACDPESDALNRWRYNFIGGMLPFGAGLLYARYVRPWSTATNFVAFILSMIAILLMSFSYLTWYFVPLAICIASITFVKLISRLEVAIGCKSLSFMNILSWVGSISAALFVCHPITRKIFIPISKAGDYWTGLLLYTIVSLCLAWLFKELMKKIPNPKLK</sequence>
<feature type="transmembrane region" description="Helical" evidence="2">
    <location>
        <begin position="141"/>
        <end position="159"/>
    </location>
</feature>
<evidence type="ECO:0000259" key="3">
    <source>
        <dbReference type="Pfam" id="PF01757"/>
    </source>
</evidence>
<feature type="transmembrane region" description="Helical" evidence="2">
    <location>
        <begin position="357"/>
        <end position="376"/>
    </location>
</feature>
<feature type="region of interest" description="Disordered" evidence="1">
    <location>
        <begin position="1"/>
        <end position="20"/>
    </location>
</feature>
<organism evidence="4 5">
    <name type="scientific">Prevotella melaninogenica</name>
    <dbReference type="NCBI Taxonomy" id="28132"/>
    <lineage>
        <taxon>Bacteria</taxon>
        <taxon>Pseudomonadati</taxon>
        <taxon>Bacteroidota</taxon>
        <taxon>Bacteroidia</taxon>
        <taxon>Bacteroidales</taxon>
        <taxon>Prevotellaceae</taxon>
        <taxon>Prevotella</taxon>
    </lineage>
</organism>
<dbReference type="Proteomes" id="UP000267517">
    <property type="component" value="Chromosome I"/>
</dbReference>
<evidence type="ECO:0000313" key="4">
    <source>
        <dbReference type="EMBL" id="BBA28365.1"/>
    </source>
</evidence>
<dbReference type="Pfam" id="PF01757">
    <property type="entry name" value="Acyl_transf_3"/>
    <property type="match status" value="1"/>
</dbReference>
<evidence type="ECO:0000256" key="1">
    <source>
        <dbReference type="SAM" id="MobiDB-lite"/>
    </source>
</evidence>
<evidence type="ECO:0000313" key="5">
    <source>
        <dbReference type="Proteomes" id="UP000267517"/>
    </source>
</evidence>
<dbReference type="EMBL" id="AP018049">
    <property type="protein sequence ID" value="BBA28365.1"/>
    <property type="molecule type" value="Genomic_DNA"/>
</dbReference>
<proteinExistence type="predicted"/>
<dbReference type="RefSeq" id="WP_120174601.1">
    <property type="nucleotide sequence ID" value="NZ_AP018049.1"/>
</dbReference>
<protein>
    <recommendedName>
        <fullName evidence="3">Acyltransferase 3 domain-containing protein</fullName>
    </recommendedName>
</protein>
<feature type="transmembrane region" description="Helical" evidence="2">
    <location>
        <begin position="293"/>
        <end position="310"/>
    </location>
</feature>
<name>A0A250KH41_9BACT</name>
<feature type="transmembrane region" description="Helical" evidence="2">
    <location>
        <begin position="269"/>
        <end position="287"/>
    </location>
</feature>
<dbReference type="GO" id="GO:0016747">
    <property type="term" value="F:acyltransferase activity, transferring groups other than amino-acyl groups"/>
    <property type="evidence" value="ECO:0007669"/>
    <property type="project" value="InterPro"/>
</dbReference>
<feature type="transmembrane region" description="Helical" evidence="2">
    <location>
        <begin position="322"/>
        <end position="345"/>
    </location>
</feature>
<evidence type="ECO:0000256" key="2">
    <source>
        <dbReference type="SAM" id="Phobius"/>
    </source>
</evidence>
<keyword evidence="2" id="KW-1133">Transmembrane helix</keyword>
<dbReference type="OrthoDB" id="128906at2"/>
<feature type="transmembrane region" description="Helical" evidence="2">
    <location>
        <begin position="215"/>
        <end position="232"/>
    </location>
</feature>